<proteinExistence type="inferred from homology"/>
<dbReference type="GO" id="GO:0005524">
    <property type="term" value="F:ATP binding"/>
    <property type="evidence" value="ECO:0007669"/>
    <property type="project" value="UniProtKB-KW"/>
</dbReference>
<accession>A0ABS4G001</accession>
<keyword evidence="2" id="KW-0813">Transport</keyword>
<dbReference type="InterPro" id="IPR052156">
    <property type="entry name" value="BCAA_Transport_ATP-bd_LivF"/>
</dbReference>
<evidence type="ECO:0000256" key="1">
    <source>
        <dbReference type="ARBA" id="ARBA00005417"/>
    </source>
</evidence>
<feature type="domain" description="ABC transporter" evidence="6">
    <location>
        <begin position="2"/>
        <end position="234"/>
    </location>
</feature>
<dbReference type="CDD" id="cd03224">
    <property type="entry name" value="ABC_TM1139_LivF_branched"/>
    <property type="match status" value="1"/>
</dbReference>
<dbReference type="PANTHER" id="PTHR43820">
    <property type="entry name" value="HIGH-AFFINITY BRANCHED-CHAIN AMINO ACID TRANSPORT ATP-BINDING PROTEIN LIVF"/>
    <property type="match status" value="1"/>
</dbReference>
<reference evidence="7 8" key="1">
    <citation type="submission" date="2021-03" db="EMBL/GenBank/DDBJ databases">
        <title>Genomic Encyclopedia of Type Strains, Phase IV (KMG-IV): sequencing the most valuable type-strain genomes for metagenomic binning, comparative biology and taxonomic classification.</title>
        <authorList>
            <person name="Goeker M."/>
        </authorList>
    </citation>
    <scope>NUCLEOTIDE SEQUENCE [LARGE SCALE GENOMIC DNA]</scope>
    <source>
        <strain evidence="7 8">DSM 6139</strain>
    </source>
</reference>
<gene>
    <name evidence="7" type="ORF">J2Z34_000344</name>
</gene>
<keyword evidence="5" id="KW-0029">Amino-acid transport</keyword>
<comment type="caution">
    <text evidence="7">The sequence shown here is derived from an EMBL/GenBank/DDBJ whole genome shotgun (WGS) entry which is preliminary data.</text>
</comment>
<dbReference type="PIRSF" id="PIRSF039137">
    <property type="entry name" value="ABC_branched_ATPase"/>
    <property type="match status" value="1"/>
</dbReference>
<dbReference type="SUPFAM" id="SSF52540">
    <property type="entry name" value="P-loop containing nucleoside triphosphate hydrolases"/>
    <property type="match status" value="1"/>
</dbReference>
<evidence type="ECO:0000256" key="2">
    <source>
        <dbReference type="ARBA" id="ARBA00022448"/>
    </source>
</evidence>
<evidence type="ECO:0000256" key="4">
    <source>
        <dbReference type="ARBA" id="ARBA00022840"/>
    </source>
</evidence>
<evidence type="ECO:0000313" key="7">
    <source>
        <dbReference type="EMBL" id="MBP1917873.1"/>
    </source>
</evidence>
<evidence type="ECO:0000259" key="6">
    <source>
        <dbReference type="PROSITE" id="PS50893"/>
    </source>
</evidence>
<dbReference type="InterPro" id="IPR027417">
    <property type="entry name" value="P-loop_NTPase"/>
</dbReference>
<keyword evidence="8" id="KW-1185">Reference proteome</keyword>
<sequence>MLTVKNLNTHYGNIHALKGVDLEVRQGEIVTLIGSNGAGKSTTLSTVTGLLKPTRGEITFNGVSIAGKPPSEIVRMGISLSPEGREVFPALTVEENLSLGAFTRKDKAAVKRSYDRVYDLFPRLSERKKQTAGTLSGGEQQMLAIGRSLMAEPQLLMLDEPSLGLAPKLVMMIFDLIVSINKQGTTILLVEQNANMALSIAHRGYVLETGKVILTDDAKALATNEAVRRAYLGQVEEF</sequence>
<dbReference type="PROSITE" id="PS50893">
    <property type="entry name" value="ABC_TRANSPORTER_2"/>
    <property type="match status" value="1"/>
</dbReference>
<protein>
    <submittedName>
        <fullName evidence="7">Branched-chain amino acid transport system ATP-binding protein</fullName>
    </submittedName>
</protein>
<dbReference type="SMART" id="SM00382">
    <property type="entry name" value="AAA"/>
    <property type="match status" value="1"/>
</dbReference>
<dbReference type="Proteomes" id="UP001519271">
    <property type="component" value="Unassembled WGS sequence"/>
</dbReference>
<evidence type="ECO:0000256" key="3">
    <source>
        <dbReference type="ARBA" id="ARBA00022741"/>
    </source>
</evidence>
<dbReference type="Pfam" id="PF00005">
    <property type="entry name" value="ABC_tran"/>
    <property type="match status" value="1"/>
</dbReference>
<dbReference type="InterPro" id="IPR030660">
    <property type="entry name" value="ABC_branched_ATPase_LivF/BraG"/>
</dbReference>
<organism evidence="7 8">
    <name type="scientific">Youngiibacter multivorans</name>
    <dbReference type="NCBI Taxonomy" id="937251"/>
    <lineage>
        <taxon>Bacteria</taxon>
        <taxon>Bacillati</taxon>
        <taxon>Bacillota</taxon>
        <taxon>Clostridia</taxon>
        <taxon>Eubacteriales</taxon>
        <taxon>Clostridiaceae</taxon>
        <taxon>Youngiibacter</taxon>
    </lineage>
</organism>
<evidence type="ECO:0000256" key="5">
    <source>
        <dbReference type="ARBA" id="ARBA00022970"/>
    </source>
</evidence>
<dbReference type="InterPro" id="IPR003439">
    <property type="entry name" value="ABC_transporter-like_ATP-bd"/>
</dbReference>
<dbReference type="Gene3D" id="3.40.50.300">
    <property type="entry name" value="P-loop containing nucleotide triphosphate hydrolases"/>
    <property type="match status" value="1"/>
</dbReference>
<name>A0ABS4G001_9CLOT</name>
<dbReference type="InterPro" id="IPR017871">
    <property type="entry name" value="ABC_transporter-like_CS"/>
</dbReference>
<dbReference type="PANTHER" id="PTHR43820:SF4">
    <property type="entry name" value="HIGH-AFFINITY BRANCHED-CHAIN AMINO ACID TRANSPORT ATP-BINDING PROTEIN LIVF"/>
    <property type="match status" value="1"/>
</dbReference>
<dbReference type="InterPro" id="IPR003593">
    <property type="entry name" value="AAA+_ATPase"/>
</dbReference>
<comment type="similarity">
    <text evidence="1">Belongs to the ABC transporter superfamily.</text>
</comment>
<keyword evidence="3" id="KW-0547">Nucleotide-binding</keyword>
<dbReference type="PROSITE" id="PS00211">
    <property type="entry name" value="ABC_TRANSPORTER_1"/>
    <property type="match status" value="1"/>
</dbReference>
<keyword evidence="4 7" id="KW-0067">ATP-binding</keyword>
<dbReference type="EMBL" id="JAGGKC010000002">
    <property type="protein sequence ID" value="MBP1917873.1"/>
    <property type="molecule type" value="Genomic_DNA"/>
</dbReference>
<evidence type="ECO:0000313" key="8">
    <source>
        <dbReference type="Proteomes" id="UP001519271"/>
    </source>
</evidence>
<dbReference type="RefSeq" id="WP_209458124.1">
    <property type="nucleotide sequence ID" value="NZ_JAGGKC010000002.1"/>
</dbReference>